<gene>
    <name evidence="2" type="ORF">D9619_009382</name>
</gene>
<comment type="caution">
    <text evidence="2">The sequence shown here is derived from an EMBL/GenBank/DDBJ whole genome shotgun (WGS) entry which is preliminary data.</text>
</comment>
<keyword evidence="1" id="KW-0472">Membrane</keyword>
<proteinExistence type="predicted"/>
<keyword evidence="1" id="KW-0812">Transmembrane</keyword>
<feature type="transmembrane region" description="Helical" evidence="1">
    <location>
        <begin position="111"/>
        <end position="135"/>
    </location>
</feature>
<evidence type="ECO:0000313" key="3">
    <source>
        <dbReference type="Proteomes" id="UP000567179"/>
    </source>
</evidence>
<accession>A0A8H5BUE3</accession>
<reference evidence="2 3" key="1">
    <citation type="journal article" date="2020" name="ISME J.">
        <title>Uncovering the hidden diversity of litter-decomposition mechanisms in mushroom-forming fungi.</title>
        <authorList>
            <person name="Floudas D."/>
            <person name="Bentzer J."/>
            <person name="Ahren D."/>
            <person name="Johansson T."/>
            <person name="Persson P."/>
            <person name="Tunlid A."/>
        </authorList>
    </citation>
    <scope>NUCLEOTIDE SEQUENCE [LARGE SCALE GENOMIC DNA]</scope>
    <source>
        <strain evidence="2 3">CBS 101986</strain>
    </source>
</reference>
<feature type="transmembrane region" description="Helical" evidence="1">
    <location>
        <begin position="147"/>
        <end position="173"/>
    </location>
</feature>
<feature type="transmembrane region" description="Helical" evidence="1">
    <location>
        <begin position="77"/>
        <end position="99"/>
    </location>
</feature>
<feature type="transmembrane region" description="Helical" evidence="1">
    <location>
        <begin position="12"/>
        <end position="31"/>
    </location>
</feature>
<dbReference type="EMBL" id="JAACJJ010000002">
    <property type="protein sequence ID" value="KAF5329595.1"/>
    <property type="molecule type" value="Genomic_DNA"/>
</dbReference>
<dbReference type="AlphaFoldDB" id="A0A8H5BUE3"/>
<keyword evidence="3" id="KW-1185">Reference proteome</keyword>
<evidence type="ECO:0000313" key="2">
    <source>
        <dbReference type="EMBL" id="KAF5329595.1"/>
    </source>
</evidence>
<feature type="transmembrane region" description="Helical" evidence="1">
    <location>
        <begin position="215"/>
        <end position="231"/>
    </location>
</feature>
<keyword evidence="1" id="KW-1133">Transmembrane helix</keyword>
<feature type="transmembrane region" description="Helical" evidence="1">
    <location>
        <begin position="43"/>
        <end position="62"/>
    </location>
</feature>
<evidence type="ECO:0000256" key="1">
    <source>
        <dbReference type="SAM" id="Phobius"/>
    </source>
</evidence>
<name>A0A8H5BUE3_9AGAR</name>
<sequence>MSERVNTEHTYSAYIFVGTTSVFLWDVLCHLRDDYHIVARHRISFPTVVYFISRLFTSLYLIGRTVISTRPFEHCNLAIRIATSPLVLGVSASELLLFLHVRAIYAKERVVVWFFSILWLVIVADVIFTVVVISGTTVESTTFCVPVIPAGVGVSLIGAHMLNDTLLFVALVWRILRTSSQELDESRLKDSIKTVLFGDYVPRLAKALLQNGQQYFLASILIHMTPLILYFSQTGNASLGFPSIMLMSLMSSRLYRKTKLTPIYDSHVSFKLTDPQFKAPSAIASAGQSLHLDAETEPNLNTASQTASV</sequence>
<dbReference type="OrthoDB" id="3038990at2759"/>
<protein>
    <submittedName>
        <fullName evidence="2">Uncharacterized protein</fullName>
    </submittedName>
</protein>
<organism evidence="2 3">
    <name type="scientific">Psilocybe cf. subviscida</name>
    <dbReference type="NCBI Taxonomy" id="2480587"/>
    <lineage>
        <taxon>Eukaryota</taxon>
        <taxon>Fungi</taxon>
        <taxon>Dikarya</taxon>
        <taxon>Basidiomycota</taxon>
        <taxon>Agaricomycotina</taxon>
        <taxon>Agaricomycetes</taxon>
        <taxon>Agaricomycetidae</taxon>
        <taxon>Agaricales</taxon>
        <taxon>Agaricineae</taxon>
        <taxon>Strophariaceae</taxon>
        <taxon>Psilocybe</taxon>
    </lineage>
</organism>
<dbReference type="Proteomes" id="UP000567179">
    <property type="component" value="Unassembled WGS sequence"/>
</dbReference>